<dbReference type="InterPro" id="IPR018060">
    <property type="entry name" value="HTH_AraC"/>
</dbReference>
<name>A0A1E3SK63_9MYCO</name>
<organism evidence="5 6">
    <name type="scientific">Mycobacterium sherrisii</name>
    <dbReference type="NCBI Taxonomy" id="243061"/>
    <lineage>
        <taxon>Bacteria</taxon>
        <taxon>Bacillati</taxon>
        <taxon>Actinomycetota</taxon>
        <taxon>Actinomycetes</taxon>
        <taxon>Mycobacteriales</taxon>
        <taxon>Mycobacteriaceae</taxon>
        <taxon>Mycobacterium</taxon>
        <taxon>Mycobacterium simiae complex</taxon>
    </lineage>
</organism>
<gene>
    <name evidence="5" type="ORF">BHQ21_22295</name>
</gene>
<dbReference type="Proteomes" id="UP000094224">
    <property type="component" value="Unassembled WGS sequence"/>
</dbReference>
<dbReference type="STRING" id="243061.AWC25_17345"/>
<sequence>MYELRGPAVENTDLVSIPISGQHHHTYFGNGRRKWSRAHPPLHMNIVVAGEEPRGIFQSERPFSYLHVYVPHAMIERIAVESGAIKAGRTVTLIDPMCSWSPLVEDICRGIVRELRQRDGCSRMMIESLGNQLAVRLLRQHSSVSGSVASSGKSALSYRDWRLRRAIDYLEAHLSADVGLEEIAGVVGLSAGRVTELFRQGTGETPHRWLMNRRLTRACELLANPALKITEIAHQCGFASSQHFAVVMRRRLGVTPTAYRRQILT</sequence>
<dbReference type="PANTHER" id="PTHR46796:SF6">
    <property type="entry name" value="ARAC SUBFAMILY"/>
    <property type="match status" value="1"/>
</dbReference>
<proteinExistence type="predicted"/>
<dbReference type="PRINTS" id="PR00032">
    <property type="entry name" value="HTHARAC"/>
</dbReference>
<dbReference type="AlphaFoldDB" id="A0A1E3SK63"/>
<feature type="domain" description="HTH araC/xylS-type" evidence="4">
    <location>
        <begin position="164"/>
        <end position="262"/>
    </location>
</feature>
<dbReference type="GO" id="GO:0003700">
    <property type="term" value="F:DNA-binding transcription factor activity"/>
    <property type="evidence" value="ECO:0007669"/>
    <property type="project" value="InterPro"/>
</dbReference>
<evidence type="ECO:0000313" key="6">
    <source>
        <dbReference type="Proteomes" id="UP000094224"/>
    </source>
</evidence>
<dbReference type="Pfam" id="PF12833">
    <property type="entry name" value="HTH_18"/>
    <property type="match status" value="1"/>
</dbReference>
<evidence type="ECO:0000256" key="3">
    <source>
        <dbReference type="ARBA" id="ARBA00023163"/>
    </source>
</evidence>
<keyword evidence="2" id="KW-0238">DNA-binding</keyword>
<comment type="caution">
    <text evidence="5">The sequence shown here is derived from an EMBL/GenBank/DDBJ whole genome shotgun (WGS) entry which is preliminary data.</text>
</comment>
<dbReference type="PANTHER" id="PTHR46796">
    <property type="entry name" value="HTH-TYPE TRANSCRIPTIONAL ACTIVATOR RHAS-RELATED"/>
    <property type="match status" value="1"/>
</dbReference>
<dbReference type="InterPro" id="IPR020449">
    <property type="entry name" value="Tscrpt_reg_AraC-type_HTH"/>
</dbReference>
<keyword evidence="3" id="KW-0804">Transcription</keyword>
<dbReference type="PROSITE" id="PS01124">
    <property type="entry name" value="HTH_ARAC_FAMILY_2"/>
    <property type="match status" value="1"/>
</dbReference>
<dbReference type="InterPro" id="IPR009057">
    <property type="entry name" value="Homeodomain-like_sf"/>
</dbReference>
<reference evidence="6" key="1">
    <citation type="submission" date="2016-09" db="EMBL/GenBank/DDBJ databases">
        <authorList>
            <person name="Greninger A.L."/>
            <person name="Jerome K.R."/>
            <person name="Mcnair B."/>
            <person name="Wallis C."/>
            <person name="Fang F."/>
        </authorList>
    </citation>
    <scope>NUCLEOTIDE SEQUENCE [LARGE SCALE GENOMIC DNA]</scope>
    <source>
        <strain evidence="6">BC1_M4</strain>
    </source>
</reference>
<accession>A0A1E3SK63</accession>
<keyword evidence="6" id="KW-1185">Reference proteome</keyword>
<dbReference type="GO" id="GO:0043565">
    <property type="term" value="F:sequence-specific DNA binding"/>
    <property type="evidence" value="ECO:0007669"/>
    <property type="project" value="InterPro"/>
</dbReference>
<dbReference type="InterPro" id="IPR050204">
    <property type="entry name" value="AraC_XylS_family_regulators"/>
</dbReference>
<evidence type="ECO:0000256" key="1">
    <source>
        <dbReference type="ARBA" id="ARBA00023015"/>
    </source>
</evidence>
<evidence type="ECO:0000259" key="4">
    <source>
        <dbReference type="PROSITE" id="PS01124"/>
    </source>
</evidence>
<protein>
    <submittedName>
        <fullName evidence="5">AraC family transcriptional regulator</fullName>
    </submittedName>
</protein>
<dbReference type="SMART" id="SM00342">
    <property type="entry name" value="HTH_ARAC"/>
    <property type="match status" value="1"/>
</dbReference>
<evidence type="ECO:0000313" key="5">
    <source>
        <dbReference type="EMBL" id="ODR02502.1"/>
    </source>
</evidence>
<dbReference type="Gene3D" id="1.10.10.60">
    <property type="entry name" value="Homeodomain-like"/>
    <property type="match status" value="2"/>
</dbReference>
<dbReference type="SUPFAM" id="SSF46689">
    <property type="entry name" value="Homeodomain-like"/>
    <property type="match status" value="2"/>
</dbReference>
<keyword evidence="1" id="KW-0805">Transcription regulation</keyword>
<dbReference type="EMBL" id="MIHC01000050">
    <property type="protein sequence ID" value="ODR02502.1"/>
    <property type="molecule type" value="Genomic_DNA"/>
</dbReference>
<evidence type="ECO:0000256" key="2">
    <source>
        <dbReference type="ARBA" id="ARBA00023125"/>
    </source>
</evidence>